<evidence type="ECO:0000313" key="4">
    <source>
        <dbReference type="Proteomes" id="UP000324748"/>
    </source>
</evidence>
<keyword evidence="4" id="KW-1185">Reference proteome</keyword>
<evidence type="ECO:0000256" key="1">
    <source>
        <dbReference type="SAM" id="SignalP"/>
    </source>
</evidence>
<dbReference type="Proteomes" id="UP000324748">
    <property type="component" value="Unassembled WGS sequence"/>
</dbReference>
<evidence type="ECO:0000313" key="2">
    <source>
        <dbReference type="EMBL" id="KAA1090452.1"/>
    </source>
</evidence>
<dbReference type="OrthoDB" id="10541491at2759"/>
<accession>A0A5B0NP93</accession>
<dbReference type="AlphaFoldDB" id="A0A5B0NP93"/>
<dbReference type="EMBL" id="VSWC01000092">
    <property type="protein sequence ID" value="KAA1090452.1"/>
    <property type="molecule type" value="Genomic_DNA"/>
</dbReference>
<reference evidence="4 5" key="1">
    <citation type="submission" date="2019-05" db="EMBL/GenBank/DDBJ databases">
        <title>Emergence of the Ug99 lineage of the wheat stem rust pathogen through somatic hybridization.</title>
        <authorList>
            <person name="Li F."/>
            <person name="Upadhyaya N.M."/>
            <person name="Sperschneider J."/>
            <person name="Matny O."/>
            <person name="Nguyen-Phuc H."/>
            <person name="Mago R."/>
            <person name="Raley C."/>
            <person name="Miller M.E."/>
            <person name="Silverstein K.A.T."/>
            <person name="Henningsen E."/>
            <person name="Hirsch C.D."/>
            <person name="Visser B."/>
            <person name="Pretorius Z.A."/>
            <person name="Steffenson B.J."/>
            <person name="Schwessinger B."/>
            <person name="Dodds P.N."/>
            <person name="Figueroa M."/>
        </authorList>
    </citation>
    <scope>NUCLEOTIDE SEQUENCE [LARGE SCALE GENOMIC DNA]</scope>
    <source>
        <strain evidence="2">21-0</strain>
        <strain evidence="3 5">Ug99</strain>
    </source>
</reference>
<dbReference type="EMBL" id="VDEP01000149">
    <property type="protein sequence ID" value="KAA1127812.1"/>
    <property type="molecule type" value="Genomic_DNA"/>
</dbReference>
<evidence type="ECO:0000313" key="3">
    <source>
        <dbReference type="EMBL" id="KAA1127812.1"/>
    </source>
</evidence>
<name>A0A5B0NP93_PUCGR</name>
<gene>
    <name evidence="2" type="ORF">PGT21_001597</name>
    <name evidence="3" type="ORF">PGTUg99_005664</name>
</gene>
<keyword evidence="1" id="KW-0732">Signal</keyword>
<organism evidence="2 4">
    <name type="scientific">Puccinia graminis f. sp. tritici</name>
    <dbReference type="NCBI Taxonomy" id="56615"/>
    <lineage>
        <taxon>Eukaryota</taxon>
        <taxon>Fungi</taxon>
        <taxon>Dikarya</taxon>
        <taxon>Basidiomycota</taxon>
        <taxon>Pucciniomycotina</taxon>
        <taxon>Pucciniomycetes</taxon>
        <taxon>Pucciniales</taxon>
        <taxon>Pucciniaceae</taxon>
        <taxon>Puccinia</taxon>
    </lineage>
</organism>
<proteinExistence type="predicted"/>
<dbReference type="Proteomes" id="UP000325313">
    <property type="component" value="Unassembled WGS sequence"/>
</dbReference>
<sequence>MESISIQAMRLSHIFLLNTILLGLMGKVTCFLTSEDILQCDNVKWHCISEGRKMATEALQNGEKMSDLQEIGQKITGKCSPIFKSQGVLHQDPSLGNPTDVEKSFSQEIEKYIDSFQMEVTKLPIKKTILNNFENIIKSMRDDMPIMVLDHSNHEKTDALVLNMNHKFQEACRTLKDQPEISNPSDSPGLYSMMFMLNDLMVKYLIASEKNNLISDDCLHKILNETTEGHMIFNYIWGKFPPRMDVTQAYLNFDFQCSAEESPFTENLSSLLEYMSVVDSGNQKNSGWKKVAHLYLTLQMKSYLDKIVDPGGLGIVNWKESGEIHQIELLINRFFQLTSAEFTKTEGSPHLNFKSLVDDLCKYLLEYKEKKTIDKVLMKLLHNMLQFLLKYDIGGIPKENKSILQSLDHHQKIVILDLAIIQFSDFLKSIYAKYGETLQLLAQGKIKKESLEGILIEEKDMIHLTDFKQTVSGHPYFIEVKNNKNHLQLEEVIHIQNSMIDLVEYWEVHIGSSFPENMIDENFKAHIGLKEFIKSLKQEIEEGLNGLRSIVNENRHLSVVDLMLQSAEPTKSDLESLESELKRNYNLKGSKDGSSGAQETSGNNPLELEIRIKHLNSKLGNYLRSLNTRNSINTL</sequence>
<comment type="caution">
    <text evidence="2">The sequence shown here is derived from an EMBL/GenBank/DDBJ whole genome shotgun (WGS) entry which is preliminary data.</text>
</comment>
<evidence type="ECO:0000313" key="5">
    <source>
        <dbReference type="Proteomes" id="UP000325313"/>
    </source>
</evidence>
<protein>
    <submittedName>
        <fullName evidence="2">Uncharacterized protein</fullName>
    </submittedName>
</protein>
<feature type="chain" id="PRO_5036137534" evidence="1">
    <location>
        <begin position="31"/>
        <end position="635"/>
    </location>
</feature>
<feature type="signal peptide" evidence="1">
    <location>
        <begin position="1"/>
        <end position="30"/>
    </location>
</feature>